<dbReference type="InterPro" id="IPR045881">
    <property type="entry name" value="MNM1-like"/>
</dbReference>
<dbReference type="PANTHER" id="PTHR34682:SF3">
    <property type="entry name" value="AT HOOK MOTIF-CONTAINING PROTEIN"/>
    <property type="match status" value="1"/>
</dbReference>
<evidence type="ECO:0000313" key="2">
    <source>
        <dbReference type="EMBL" id="KAJ9689772.1"/>
    </source>
</evidence>
<evidence type="ECO:0000256" key="1">
    <source>
        <dbReference type="SAM" id="MobiDB-lite"/>
    </source>
</evidence>
<organism evidence="2 3">
    <name type="scientific">Vitis rotundifolia</name>
    <name type="common">Muscadine grape</name>
    <dbReference type="NCBI Taxonomy" id="103349"/>
    <lineage>
        <taxon>Eukaryota</taxon>
        <taxon>Viridiplantae</taxon>
        <taxon>Streptophyta</taxon>
        <taxon>Embryophyta</taxon>
        <taxon>Tracheophyta</taxon>
        <taxon>Spermatophyta</taxon>
        <taxon>Magnoliopsida</taxon>
        <taxon>eudicotyledons</taxon>
        <taxon>Gunneridae</taxon>
        <taxon>Pentapetalae</taxon>
        <taxon>rosids</taxon>
        <taxon>Vitales</taxon>
        <taxon>Vitaceae</taxon>
        <taxon>Viteae</taxon>
        <taxon>Vitis</taxon>
    </lineage>
</organism>
<feature type="compositionally biased region" description="Polar residues" evidence="1">
    <location>
        <begin position="703"/>
        <end position="713"/>
    </location>
</feature>
<dbReference type="Proteomes" id="UP001168098">
    <property type="component" value="Unassembled WGS sequence"/>
</dbReference>
<name>A0AA38ZJI7_VITRO</name>
<proteinExistence type="predicted"/>
<accession>A0AA38ZJI7</accession>
<protein>
    <submittedName>
        <fullName evidence="2">Uncharacterized protein</fullName>
    </submittedName>
</protein>
<reference evidence="2 3" key="1">
    <citation type="journal article" date="2023" name="BMC Biotechnol.">
        <title>Vitis rotundifolia cv Carlos genome sequencing.</title>
        <authorList>
            <person name="Huff M."/>
            <person name="Hulse-Kemp A."/>
            <person name="Scheffler B."/>
            <person name="Youngblood R."/>
            <person name="Simpson S."/>
            <person name="Babiker E."/>
            <person name="Staton M."/>
        </authorList>
    </citation>
    <scope>NUCLEOTIDE SEQUENCE [LARGE SCALE GENOMIC DNA]</scope>
    <source>
        <tissue evidence="2">Leaf</tissue>
    </source>
</reference>
<sequence length="725" mass="78880">MDQQNQGTNSSSPVDLPMKRKRGRPRKDESQVKRERTPKSNSVSEIHRHGANPNNEDDDHDEMVGQVVSGVCEGSFDAGYFVTVKVGNTDTLLRGAVFVPGLFTPISAANDVAPYAKMYKRKEIPIPVLNPQAQGSSSAPRLRRKNKQPVHPENTAPMAVDQAPPSDVQCGTPSSMKTNSASTKVPLTYDVPKNDKVISSVEVQLVKQKPMAPEKISHELQSCNLFAPQDQPASDKVPLTDNLPKIETVLSPGGRVQGQISTPVVPQKVLTNQQETGTLFALKDQCPSVMEPKNDAGISLGEKVQLENQMPVVPDQVLTSQHHIGALYALENSSITAPLTDYLPKNDINLPLEGEVPIENRVPISADQVLPILQFGAPMTLKDQLSSVTVHPTHDLLKDVRVLPQGEKVQLEKELPTAEGQVLLSDLQHGAAFAVENQSTSRVILSADKLPRKDDGFTLEGKDMPRETLELGLGDRPVSVTELKNFRKIIKQDEMFQEMEASTLAKGPEADVEATKELKLDAESTPYVDVFPGSETVIQVTQVQQAVNPADALKSQNLELHPAPVVAEPEYMPFQLIGKPVDVLMEKQASPKNDFPQYVQSEFTIKDLLSGNAAFQSNRSPFSDVMNMTGEGSLSSPKTNQQPMTNFLGDAGQVKLKLAAEGSEPPSMFESHISHPVDPAKDLDSGFKDASIPSKFEINPVVATSNTIASEDVSQTEDDAHRAEA</sequence>
<keyword evidence="3" id="KW-1185">Reference proteome</keyword>
<feature type="region of interest" description="Disordered" evidence="1">
    <location>
        <begin position="129"/>
        <end position="183"/>
    </location>
</feature>
<feature type="region of interest" description="Disordered" evidence="1">
    <location>
        <begin position="1"/>
        <end position="61"/>
    </location>
</feature>
<dbReference type="EMBL" id="JARBHA010000010">
    <property type="protein sequence ID" value="KAJ9689772.1"/>
    <property type="molecule type" value="Genomic_DNA"/>
</dbReference>
<feature type="compositionally biased region" description="Polar residues" evidence="1">
    <location>
        <begin position="169"/>
        <end position="183"/>
    </location>
</feature>
<dbReference type="PANTHER" id="PTHR34682">
    <property type="entry name" value="AT HOOK MOTIF-CONTAINING PROTEIN"/>
    <property type="match status" value="1"/>
</dbReference>
<dbReference type="AlphaFoldDB" id="A0AA38ZJI7"/>
<feature type="compositionally biased region" description="Polar residues" evidence="1">
    <location>
        <begin position="1"/>
        <end position="13"/>
    </location>
</feature>
<gene>
    <name evidence="2" type="ORF">PVL29_012449</name>
</gene>
<feature type="region of interest" description="Disordered" evidence="1">
    <location>
        <begin position="703"/>
        <end position="725"/>
    </location>
</feature>
<evidence type="ECO:0000313" key="3">
    <source>
        <dbReference type="Proteomes" id="UP001168098"/>
    </source>
</evidence>
<comment type="caution">
    <text evidence="2">The sequence shown here is derived from an EMBL/GenBank/DDBJ whole genome shotgun (WGS) entry which is preliminary data.</text>
</comment>
<feature type="compositionally biased region" description="Basic and acidic residues" evidence="1">
    <location>
        <begin position="26"/>
        <end position="38"/>
    </location>
</feature>